<dbReference type="SUPFAM" id="SSF55729">
    <property type="entry name" value="Acyl-CoA N-acyltransferases (Nat)"/>
    <property type="match status" value="1"/>
</dbReference>
<name>A0A6L9MDQ5_9HYPH</name>
<protein>
    <submittedName>
        <fullName evidence="5">GNAT family N-acetyltransferase</fullName>
    </submittedName>
</protein>
<dbReference type="InterPro" id="IPR051531">
    <property type="entry name" value="N-acetyltransferase"/>
</dbReference>
<feature type="domain" description="N-acetyltransferase" evidence="4">
    <location>
        <begin position="20"/>
        <end position="190"/>
    </location>
</feature>
<organism evidence="5 6">
    <name type="scientific">Aurantimonas aggregata</name>
    <dbReference type="NCBI Taxonomy" id="2047720"/>
    <lineage>
        <taxon>Bacteria</taxon>
        <taxon>Pseudomonadati</taxon>
        <taxon>Pseudomonadota</taxon>
        <taxon>Alphaproteobacteria</taxon>
        <taxon>Hyphomicrobiales</taxon>
        <taxon>Aurantimonadaceae</taxon>
        <taxon>Aurantimonas</taxon>
    </lineage>
</organism>
<dbReference type="GO" id="GO:0008999">
    <property type="term" value="F:protein-N-terminal-alanine acetyltransferase activity"/>
    <property type="evidence" value="ECO:0007669"/>
    <property type="project" value="TreeGrafter"/>
</dbReference>
<dbReference type="InterPro" id="IPR016181">
    <property type="entry name" value="Acyl_CoA_acyltransferase"/>
</dbReference>
<evidence type="ECO:0000256" key="2">
    <source>
        <dbReference type="ARBA" id="ARBA00023315"/>
    </source>
</evidence>
<reference evidence="5 6" key="1">
    <citation type="submission" date="2020-01" db="EMBL/GenBank/DDBJ databases">
        <title>Genomes of bacteria type strains.</title>
        <authorList>
            <person name="Chen J."/>
            <person name="Zhu S."/>
            <person name="Chen J."/>
        </authorList>
    </citation>
    <scope>NUCLEOTIDE SEQUENCE [LARGE SCALE GENOMIC DNA]</scope>
    <source>
        <strain evidence="5 6">KCTC 52919</strain>
    </source>
</reference>
<evidence type="ECO:0000256" key="1">
    <source>
        <dbReference type="ARBA" id="ARBA00022679"/>
    </source>
</evidence>
<dbReference type="Proteomes" id="UP000476332">
    <property type="component" value="Unassembled WGS sequence"/>
</dbReference>
<sequence>MSVLDLLNGPQFPSLEGDGVMLRMPRRTDYVAWKELRAESRDFLRPWEPLWMADELSWESYRLRLRRYGLEAREGASFTFFIFDADGVTLYGGITAGLIRRGVAQSCMLGYWIGQRYAGAGLMQRAVEAIKLFVFDIQALHRIEAACLPSNARSIRLLEKCGFHREGHLRNYLKIAGRWEDHYLYALLAEEWSGSQSRAGASRTGEA</sequence>
<proteinExistence type="inferred from homology"/>
<comment type="caution">
    <text evidence="5">The sequence shown here is derived from an EMBL/GenBank/DDBJ whole genome shotgun (WGS) entry which is preliminary data.</text>
</comment>
<dbReference type="PANTHER" id="PTHR43792">
    <property type="entry name" value="GNAT FAMILY, PUTATIVE (AFU_ORTHOLOGUE AFUA_3G00765)-RELATED-RELATED"/>
    <property type="match status" value="1"/>
</dbReference>
<evidence type="ECO:0000259" key="4">
    <source>
        <dbReference type="PROSITE" id="PS51186"/>
    </source>
</evidence>
<comment type="similarity">
    <text evidence="3">Belongs to the acetyltransferase family. RimJ subfamily.</text>
</comment>
<evidence type="ECO:0000313" key="6">
    <source>
        <dbReference type="Proteomes" id="UP000476332"/>
    </source>
</evidence>
<dbReference type="GO" id="GO:0005737">
    <property type="term" value="C:cytoplasm"/>
    <property type="evidence" value="ECO:0007669"/>
    <property type="project" value="TreeGrafter"/>
</dbReference>
<keyword evidence="6" id="KW-1185">Reference proteome</keyword>
<dbReference type="PROSITE" id="PS51186">
    <property type="entry name" value="GNAT"/>
    <property type="match status" value="1"/>
</dbReference>
<dbReference type="InterPro" id="IPR000182">
    <property type="entry name" value="GNAT_dom"/>
</dbReference>
<dbReference type="Pfam" id="PF13302">
    <property type="entry name" value="Acetyltransf_3"/>
    <property type="match status" value="1"/>
</dbReference>
<dbReference type="RefSeq" id="WP_163042711.1">
    <property type="nucleotide sequence ID" value="NZ_JAAAMJ010000002.1"/>
</dbReference>
<dbReference type="Gene3D" id="3.40.630.30">
    <property type="match status" value="1"/>
</dbReference>
<evidence type="ECO:0000313" key="5">
    <source>
        <dbReference type="EMBL" id="NDV85954.1"/>
    </source>
</evidence>
<keyword evidence="2" id="KW-0012">Acyltransferase</keyword>
<dbReference type="AlphaFoldDB" id="A0A6L9MDQ5"/>
<accession>A0A6L9MDQ5</accession>
<evidence type="ECO:0000256" key="3">
    <source>
        <dbReference type="ARBA" id="ARBA00038502"/>
    </source>
</evidence>
<keyword evidence="1 5" id="KW-0808">Transferase</keyword>
<dbReference type="PANTHER" id="PTHR43792:SF8">
    <property type="entry name" value="[RIBOSOMAL PROTEIN US5]-ALANINE N-ACETYLTRANSFERASE"/>
    <property type="match status" value="1"/>
</dbReference>
<gene>
    <name evidence="5" type="ORF">GTW51_04480</name>
</gene>
<dbReference type="EMBL" id="JAAAMJ010000002">
    <property type="protein sequence ID" value="NDV85954.1"/>
    <property type="molecule type" value="Genomic_DNA"/>
</dbReference>